<name>A0AAU8BBM0_9CAUD</name>
<evidence type="ECO:0000313" key="1">
    <source>
        <dbReference type="EMBL" id="XCD08322.1"/>
    </source>
</evidence>
<dbReference type="EMBL" id="PP511876">
    <property type="protein sequence ID" value="XCD08322.1"/>
    <property type="molecule type" value="Genomic_DNA"/>
</dbReference>
<protein>
    <submittedName>
        <fullName evidence="1">Uncharacterized protein</fullName>
    </submittedName>
</protein>
<organism evidence="1">
    <name type="scientific">Dulem virus 42</name>
    <dbReference type="NCBI Taxonomy" id="3145760"/>
    <lineage>
        <taxon>Viruses</taxon>
        <taxon>Duplodnaviria</taxon>
        <taxon>Heunggongvirae</taxon>
        <taxon>Uroviricota</taxon>
        <taxon>Caudoviricetes</taxon>
    </lineage>
</organism>
<proteinExistence type="predicted"/>
<accession>A0AAU8BBM0</accession>
<sequence length="83" mass="9788">MFDIKGNKIVLATDELAIPPFKDYYNNASNKTTALKEIEYIIWRYKWNTPYEAYPEKERTSRIAKDIFGASDWEEPTHIKDLA</sequence>
<reference evidence="1" key="1">
    <citation type="submission" date="2024-03" db="EMBL/GenBank/DDBJ databases">
        <title>Diverse circular DNA viruses in blood, oral, and fecal samples of captive lemurs.</title>
        <authorList>
            <person name="Paietta E.N."/>
            <person name="Kraberger S."/>
            <person name="Lund M.C."/>
            <person name="Custer J.M."/>
            <person name="Vargas K.M."/>
            <person name="Ehmke E.E."/>
            <person name="Yoder A.D."/>
            <person name="Varsani A."/>
        </authorList>
    </citation>
    <scope>NUCLEOTIDE SEQUENCE</scope>
    <source>
        <strain evidence="1">Duke_30FF_63</strain>
    </source>
</reference>